<name>A0AAV1CZ39_OLDCO</name>
<feature type="region of interest" description="Disordered" evidence="1">
    <location>
        <begin position="121"/>
        <end position="229"/>
    </location>
</feature>
<keyword evidence="3" id="KW-1185">Reference proteome</keyword>
<feature type="compositionally biased region" description="Basic and acidic residues" evidence="1">
    <location>
        <begin position="121"/>
        <end position="130"/>
    </location>
</feature>
<dbReference type="AlphaFoldDB" id="A0AAV1CZ39"/>
<dbReference type="EMBL" id="OX459120">
    <property type="protein sequence ID" value="CAI9099808.1"/>
    <property type="molecule type" value="Genomic_DNA"/>
</dbReference>
<sequence length="229" mass="25155">MKDALQTDKSTQMWNGVEVGYSDNYGGLLSGSGSSQVTVNVGFVFTENVDGCNVNPSAIVPLVDMTENDPRSLKTLVGDLNGEHNGEHVLEGMDELNSLNGTKVKQKGNRRRLTKNFKKSDSLRRSERIANGEGTSAIGEGTSTFVEHGTFKNSDDDPNDDSGDELYYLSGSDDNGLSEDDKMVRKYTYIEEKDDDYDHNGLELGDLDEYVSDCNDSDSDFDDDPSMDV</sequence>
<evidence type="ECO:0000256" key="1">
    <source>
        <dbReference type="SAM" id="MobiDB-lite"/>
    </source>
</evidence>
<evidence type="ECO:0000313" key="3">
    <source>
        <dbReference type="Proteomes" id="UP001161247"/>
    </source>
</evidence>
<evidence type="ECO:0000313" key="2">
    <source>
        <dbReference type="EMBL" id="CAI9099808.1"/>
    </source>
</evidence>
<reference evidence="2" key="1">
    <citation type="submission" date="2023-03" db="EMBL/GenBank/DDBJ databases">
        <authorList>
            <person name="Julca I."/>
        </authorList>
    </citation>
    <scope>NUCLEOTIDE SEQUENCE</scope>
</reference>
<protein>
    <submittedName>
        <fullName evidence="2">OLC1v1036686C1</fullName>
    </submittedName>
</protein>
<feature type="compositionally biased region" description="Acidic residues" evidence="1">
    <location>
        <begin position="205"/>
        <end position="229"/>
    </location>
</feature>
<proteinExistence type="predicted"/>
<feature type="compositionally biased region" description="Basic and acidic residues" evidence="1">
    <location>
        <begin position="179"/>
        <end position="201"/>
    </location>
</feature>
<gene>
    <name evidence="2" type="ORF">OLC1_LOCUS9754</name>
</gene>
<accession>A0AAV1CZ39</accession>
<organism evidence="2 3">
    <name type="scientific">Oldenlandia corymbosa var. corymbosa</name>
    <dbReference type="NCBI Taxonomy" id="529605"/>
    <lineage>
        <taxon>Eukaryota</taxon>
        <taxon>Viridiplantae</taxon>
        <taxon>Streptophyta</taxon>
        <taxon>Embryophyta</taxon>
        <taxon>Tracheophyta</taxon>
        <taxon>Spermatophyta</taxon>
        <taxon>Magnoliopsida</taxon>
        <taxon>eudicotyledons</taxon>
        <taxon>Gunneridae</taxon>
        <taxon>Pentapetalae</taxon>
        <taxon>asterids</taxon>
        <taxon>lamiids</taxon>
        <taxon>Gentianales</taxon>
        <taxon>Rubiaceae</taxon>
        <taxon>Rubioideae</taxon>
        <taxon>Spermacoceae</taxon>
        <taxon>Hedyotis-Oldenlandia complex</taxon>
        <taxon>Oldenlandia</taxon>
    </lineage>
</organism>
<dbReference type="Proteomes" id="UP001161247">
    <property type="component" value="Chromosome 3"/>
</dbReference>